<dbReference type="PROSITE" id="PS51371">
    <property type="entry name" value="CBS"/>
    <property type="match status" value="1"/>
</dbReference>
<evidence type="ECO:0000256" key="2">
    <source>
        <dbReference type="ARBA" id="ARBA00022448"/>
    </source>
</evidence>
<evidence type="ECO:0000313" key="12">
    <source>
        <dbReference type="Proteomes" id="UP000002762"/>
    </source>
</evidence>
<dbReference type="SUPFAM" id="SSF81340">
    <property type="entry name" value="Clc chloride channel"/>
    <property type="match status" value="1"/>
</dbReference>
<dbReference type="InterPro" id="IPR001807">
    <property type="entry name" value="ClC"/>
</dbReference>
<dbReference type="CDD" id="cd03684">
    <property type="entry name" value="ClC_3_like"/>
    <property type="match status" value="1"/>
</dbReference>
<evidence type="ECO:0000259" key="10">
    <source>
        <dbReference type="PROSITE" id="PS51371"/>
    </source>
</evidence>
<dbReference type="PANTHER" id="PTHR45711:SF3">
    <property type="entry name" value="CLC CHANNEL"/>
    <property type="match status" value="1"/>
</dbReference>
<dbReference type="EMBL" id="JH725162">
    <property type="protein sequence ID" value="EJP65815.1"/>
    <property type="molecule type" value="Genomic_DNA"/>
</dbReference>
<dbReference type="RefSeq" id="XP_008598545.1">
    <property type="nucleotide sequence ID" value="XM_008600323.1"/>
</dbReference>
<dbReference type="GO" id="GO:0005886">
    <property type="term" value="C:plasma membrane"/>
    <property type="evidence" value="ECO:0007669"/>
    <property type="project" value="TreeGrafter"/>
</dbReference>
<dbReference type="GeneID" id="19888238"/>
<dbReference type="Pfam" id="PF00571">
    <property type="entry name" value="CBS"/>
    <property type="match status" value="1"/>
</dbReference>
<keyword evidence="6 9" id="KW-0472">Membrane</keyword>
<dbReference type="InterPro" id="IPR014743">
    <property type="entry name" value="Cl-channel_core"/>
</dbReference>
<evidence type="ECO:0000256" key="1">
    <source>
        <dbReference type="ARBA" id="ARBA00004141"/>
    </source>
</evidence>
<feature type="transmembrane region" description="Helical" evidence="9">
    <location>
        <begin position="515"/>
        <end position="541"/>
    </location>
</feature>
<proteinExistence type="inferred from homology"/>
<dbReference type="InterPro" id="IPR046342">
    <property type="entry name" value="CBS_dom_sf"/>
</dbReference>
<feature type="transmembrane region" description="Helical" evidence="9">
    <location>
        <begin position="87"/>
        <end position="108"/>
    </location>
</feature>
<dbReference type="GO" id="GO:0005794">
    <property type="term" value="C:Golgi apparatus"/>
    <property type="evidence" value="ECO:0007669"/>
    <property type="project" value="TreeGrafter"/>
</dbReference>
<dbReference type="InterPro" id="IPR000644">
    <property type="entry name" value="CBS_dom"/>
</dbReference>
<evidence type="ECO:0000256" key="4">
    <source>
        <dbReference type="ARBA" id="ARBA00022989"/>
    </source>
</evidence>
<reference evidence="11 12" key="1">
    <citation type="journal article" date="2012" name="Sci. Rep.">
        <title>Genomic perspectives on the evolution of fungal entomopathogenicity in Beauveria bassiana.</title>
        <authorList>
            <person name="Xiao G."/>
            <person name="Ying S.H."/>
            <person name="Zheng P."/>
            <person name="Wang Z.L."/>
            <person name="Zhang S."/>
            <person name="Xie X.Q."/>
            <person name="Shang Y."/>
            <person name="St Leger R.J."/>
            <person name="Zhao G.P."/>
            <person name="Wang C."/>
            <person name="Feng M.G."/>
        </authorList>
    </citation>
    <scope>NUCLEOTIDE SEQUENCE [LARGE SCALE GENOMIC DNA]</scope>
    <source>
        <strain evidence="11 12">ARSEF 2860</strain>
    </source>
</reference>
<protein>
    <recommendedName>
        <fullName evidence="9">Chloride channel protein</fullName>
    </recommendedName>
</protein>
<sequence>MIFRNSLTPTVMASAREELSETAPLLAAEYQSRTQTHPLPAQSVPAPYSGYGTADWLRALVQSTHAEAAAAAAAAAPPRWWLPAQGWLAACVVGVATALVAFVVDVSVETVSDWKSGRCAAGRFWQNRRACCALDGGMCQQWKPWAVAFSRAYLIYVVLALAFGAFASALSLTTRHDLVVAQPELDSLSPRHGQQQQQQQQQQTVVVKTIYMATGSGIPEIKSVLSGFDIPHLLSFKVMVVKSVGAVFAVATAMCLGKEGPFVHIATCIGHLVAARLPQYADNAMRMREILSIACSAGLSVAFGAPIGGVLFSYEEISTYFPRRVLWRAFLCSLVAAAVLKQLNPTGTGKLVLFETNYGVDYDVAHYAVFILLGVCGGVFGGVFCYANGLWSRTFRQIPLIKSSPVLEVCVVVLVTALLQYPNPLIRETGDKVMEQLLVDCNDMDEGWICAAEAAGAQGKGSYYAWLVSGTLVKLVLTIITFGCKVPSGVIIPALDAGALFGRMVGQLVPDISPGIFAMVGSAAFLAGVCRMTVSLAVIMFELTGEVKYIPPFMVAILTAKWVADYISTDGVYDVAQTLVGHPFLDSEQAVEKLREHNRTRAPLRAEALLSRSHRANGLTLRVTAERQVEVAHLRSKLAEVRENHIWEPGFILVNESGICCGYVSGDDLRTIVAAIDKDAMAEQGGVVNLATDDFSALIDTSPVCVSAMAPVEHAVEMFGKLGVAYVAVVAEDSSRFVGLVTRKDLLCFLDSLL</sequence>
<evidence type="ECO:0000256" key="9">
    <source>
        <dbReference type="RuleBase" id="RU361221"/>
    </source>
</evidence>
<evidence type="ECO:0000256" key="8">
    <source>
        <dbReference type="PROSITE-ProRule" id="PRU00703"/>
    </source>
</evidence>
<evidence type="ECO:0000256" key="3">
    <source>
        <dbReference type="ARBA" id="ARBA00022692"/>
    </source>
</evidence>
<feature type="domain" description="CBS" evidence="10">
    <location>
        <begin position="699"/>
        <end position="754"/>
    </location>
</feature>
<name>J4W676_BEAB2</name>
<dbReference type="PRINTS" id="PR00762">
    <property type="entry name" value="CLCHANNEL"/>
</dbReference>
<dbReference type="PANTHER" id="PTHR45711">
    <property type="entry name" value="CHLORIDE CHANNEL PROTEIN"/>
    <property type="match status" value="1"/>
</dbReference>
<accession>J4W676</accession>
<dbReference type="GO" id="GO:0005769">
    <property type="term" value="C:early endosome"/>
    <property type="evidence" value="ECO:0007669"/>
    <property type="project" value="TreeGrafter"/>
</dbReference>
<keyword evidence="7 9" id="KW-0868">Chloride</keyword>
<comment type="subcellular location">
    <subcellularLocation>
        <location evidence="1 9">Membrane</location>
        <topology evidence="1 9">Multi-pass membrane protein</topology>
    </subcellularLocation>
</comment>
<dbReference type="SMART" id="SM00116">
    <property type="entry name" value="CBS"/>
    <property type="match status" value="1"/>
</dbReference>
<dbReference type="HOGENOM" id="CLU_003181_2_1_1"/>
<comment type="caution">
    <text evidence="9">Lacks conserved residue(s) required for the propagation of feature annotation.</text>
</comment>
<dbReference type="AlphaFoldDB" id="J4W676"/>
<dbReference type="OrthoDB" id="44789at2759"/>
<evidence type="ECO:0000256" key="7">
    <source>
        <dbReference type="ARBA" id="ARBA00023214"/>
    </source>
</evidence>
<evidence type="ECO:0000256" key="5">
    <source>
        <dbReference type="ARBA" id="ARBA00023065"/>
    </source>
</evidence>
<keyword evidence="2 9" id="KW-0813">Transport</keyword>
<dbReference type="Pfam" id="PF00654">
    <property type="entry name" value="Voltage_CLC"/>
    <property type="match status" value="1"/>
</dbReference>
<keyword evidence="8" id="KW-0129">CBS domain</keyword>
<dbReference type="InParanoid" id="J4W676"/>
<evidence type="ECO:0000313" key="11">
    <source>
        <dbReference type="EMBL" id="EJP65815.1"/>
    </source>
</evidence>
<feature type="transmembrane region" description="Helical" evidence="9">
    <location>
        <begin position="290"/>
        <end position="313"/>
    </location>
</feature>
<feature type="transmembrane region" description="Helical" evidence="9">
    <location>
        <begin position="463"/>
        <end position="483"/>
    </location>
</feature>
<keyword evidence="5 9" id="KW-0406">Ion transport</keyword>
<gene>
    <name evidence="11" type="ORF">BBA_05226</name>
</gene>
<comment type="similarity">
    <text evidence="9">Belongs to the chloride channel (TC 2.A.49) family.</text>
</comment>
<keyword evidence="3 9" id="KW-0812">Transmembrane</keyword>
<dbReference type="Gene3D" id="3.10.580.10">
    <property type="entry name" value="CBS-domain"/>
    <property type="match status" value="1"/>
</dbReference>
<dbReference type="GO" id="GO:0005247">
    <property type="term" value="F:voltage-gated chloride channel activity"/>
    <property type="evidence" value="ECO:0007669"/>
    <property type="project" value="TreeGrafter"/>
</dbReference>
<dbReference type="Proteomes" id="UP000002762">
    <property type="component" value="Unassembled WGS sequence"/>
</dbReference>
<keyword evidence="4 9" id="KW-1133">Transmembrane helix</keyword>
<keyword evidence="12" id="KW-1185">Reference proteome</keyword>
<dbReference type="Gene3D" id="1.10.3080.10">
    <property type="entry name" value="Clc chloride channel"/>
    <property type="match status" value="1"/>
</dbReference>
<feature type="transmembrane region" description="Helical" evidence="9">
    <location>
        <begin position="153"/>
        <end position="172"/>
    </location>
</feature>
<evidence type="ECO:0000256" key="6">
    <source>
        <dbReference type="ARBA" id="ARBA00023136"/>
    </source>
</evidence>
<organism evidence="11 12">
    <name type="scientific">Beauveria bassiana (strain ARSEF 2860)</name>
    <name type="common">White muscardine disease fungus</name>
    <name type="synonym">Tritirachium shiotae</name>
    <dbReference type="NCBI Taxonomy" id="655819"/>
    <lineage>
        <taxon>Eukaryota</taxon>
        <taxon>Fungi</taxon>
        <taxon>Dikarya</taxon>
        <taxon>Ascomycota</taxon>
        <taxon>Pezizomycotina</taxon>
        <taxon>Sordariomycetes</taxon>
        <taxon>Hypocreomycetidae</taxon>
        <taxon>Hypocreales</taxon>
        <taxon>Cordycipitaceae</taxon>
        <taxon>Beauveria</taxon>
    </lineage>
</organism>
<dbReference type="SUPFAM" id="SSF54631">
    <property type="entry name" value="CBS-domain pair"/>
    <property type="match status" value="1"/>
</dbReference>
<feature type="transmembrane region" description="Helical" evidence="9">
    <location>
        <begin position="364"/>
        <end position="387"/>
    </location>
</feature>